<dbReference type="AlphaFoldDB" id="A0A0R3SLM5"/>
<protein>
    <submittedName>
        <fullName evidence="1 3">Uncharacterized protein</fullName>
    </submittedName>
</protein>
<gene>
    <name evidence="1" type="ORF">HDID_LOCUS5838</name>
</gene>
<name>A0A0R3SLM5_HYMDI</name>
<organism evidence="3">
    <name type="scientific">Hymenolepis diminuta</name>
    <name type="common">Rat tapeworm</name>
    <dbReference type="NCBI Taxonomy" id="6216"/>
    <lineage>
        <taxon>Eukaryota</taxon>
        <taxon>Metazoa</taxon>
        <taxon>Spiralia</taxon>
        <taxon>Lophotrochozoa</taxon>
        <taxon>Platyhelminthes</taxon>
        <taxon>Cestoda</taxon>
        <taxon>Eucestoda</taxon>
        <taxon>Cyclophyllidea</taxon>
        <taxon>Hymenolepididae</taxon>
        <taxon>Hymenolepis</taxon>
    </lineage>
</organism>
<reference evidence="3" key="1">
    <citation type="submission" date="2017-02" db="UniProtKB">
        <authorList>
            <consortium name="WormBaseParasite"/>
        </authorList>
    </citation>
    <scope>IDENTIFICATION</scope>
</reference>
<dbReference type="Proteomes" id="UP000274504">
    <property type="component" value="Unassembled WGS sequence"/>
</dbReference>
<accession>A0A0R3SLM5</accession>
<evidence type="ECO:0000313" key="1">
    <source>
        <dbReference type="EMBL" id="VDL58156.1"/>
    </source>
</evidence>
<reference evidence="1 2" key="2">
    <citation type="submission" date="2018-11" db="EMBL/GenBank/DDBJ databases">
        <authorList>
            <consortium name="Pathogen Informatics"/>
        </authorList>
    </citation>
    <scope>NUCLEOTIDE SEQUENCE [LARGE SCALE GENOMIC DNA]</scope>
</reference>
<dbReference type="OrthoDB" id="6247168at2759"/>
<proteinExistence type="predicted"/>
<dbReference type="EMBL" id="UYSG01003531">
    <property type="protein sequence ID" value="VDL58156.1"/>
    <property type="molecule type" value="Genomic_DNA"/>
</dbReference>
<evidence type="ECO:0000313" key="2">
    <source>
        <dbReference type="Proteomes" id="UP000274504"/>
    </source>
</evidence>
<dbReference type="WBParaSite" id="HDID_0000584001-mRNA-1">
    <property type="protein sequence ID" value="HDID_0000584001-mRNA-1"/>
    <property type="gene ID" value="HDID_0000584001"/>
</dbReference>
<evidence type="ECO:0000313" key="3">
    <source>
        <dbReference type="WBParaSite" id="HDID_0000584001-mRNA-1"/>
    </source>
</evidence>
<sequence>MNNLEITNPDTNSECFSRFRGMRVRRERLDIFINTKEDYTSARRTSTSNVEAILEWRNASRDDGEGTARTTSFWDMFSLPELQATLDFIIGLFVEAIDIPLEWRFV</sequence>